<protein>
    <submittedName>
        <fullName evidence="1">Uncharacterized protein</fullName>
    </submittedName>
</protein>
<reference evidence="1 2" key="1">
    <citation type="journal article" date="2024" name="Plant J.">
        <title>Genome sequences and population genomics reveal climatic adaptation and genomic divergence between two closely related sweetgum species.</title>
        <authorList>
            <person name="Xu W.Q."/>
            <person name="Ren C.Q."/>
            <person name="Zhang X.Y."/>
            <person name="Comes H.P."/>
            <person name="Liu X.H."/>
            <person name="Li Y.G."/>
            <person name="Kettle C.J."/>
            <person name="Jalonen R."/>
            <person name="Gaisberger H."/>
            <person name="Ma Y.Z."/>
            <person name="Qiu Y.X."/>
        </authorList>
    </citation>
    <scope>NUCLEOTIDE SEQUENCE [LARGE SCALE GENOMIC DNA]</scope>
    <source>
        <strain evidence="1">Hangzhou</strain>
    </source>
</reference>
<evidence type="ECO:0000313" key="2">
    <source>
        <dbReference type="Proteomes" id="UP001415857"/>
    </source>
</evidence>
<gene>
    <name evidence="1" type="ORF">L1049_017710</name>
</gene>
<dbReference type="AlphaFoldDB" id="A0AAP0S1B9"/>
<name>A0AAP0S1B9_LIQFO</name>
<evidence type="ECO:0000313" key="1">
    <source>
        <dbReference type="EMBL" id="KAK9289236.1"/>
    </source>
</evidence>
<proteinExistence type="predicted"/>
<comment type="caution">
    <text evidence="1">The sequence shown here is derived from an EMBL/GenBank/DDBJ whole genome shotgun (WGS) entry which is preliminary data.</text>
</comment>
<sequence length="121" mass="13594">MDINLVEEAGELILQSEMANKQSVGKKPYGQKAVKINDVSTSAKKMTKSFVIGGKHIPFRSNDIAMIFGIPVGQKIMNLNPKKNPRSPFVLRRFWEDGRVARPAIEKHIMIVAKGRKAKDY</sequence>
<dbReference type="EMBL" id="JBBPBK010000003">
    <property type="protein sequence ID" value="KAK9289236.1"/>
    <property type="molecule type" value="Genomic_DNA"/>
</dbReference>
<keyword evidence="2" id="KW-1185">Reference proteome</keyword>
<organism evidence="1 2">
    <name type="scientific">Liquidambar formosana</name>
    <name type="common">Formosan gum</name>
    <dbReference type="NCBI Taxonomy" id="63359"/>
    <lineage>
        <taxon>Eukaryota</taxon>
        <taxon>Viridiplantae</taxon>
        <taxon>Streptophyta</taxon>
        <taxon>Embryophyta</taxon>
        <taxon>Tracheophyta</taxon>
        <taxon>Spermatophyta</taxon>
        <taxon>Magnoliopsida</taxon>
        <taxon>eudicotyledons</taxon>
        <taxon>Gunneridae</taxon>
        <taxon>Pentapetalae</taxon>
        <taxon>Saxifragales</taxon>
        <taxon>Altingiaceae</taxon>
        <taxon>Liquidambar</taxon>
    </lineage>
</organism>
<dbReference type="Proteomes" id="UP001415857">
    <property type="component" value="Unassembled WGS sequence"/>
</dbReference>
<accession>A0AAP0S1B9</accession>